<dbReference type="OrthoDB" id="10062982at2759"/>
<evidence type="ECO:0000259" key="2">
    <source>
        <dbReference type="PROSITE" id="PS50878"/>
    </source>
</evidence>
<reference evidence="3 4" key="1">
    <citation type="journal article" date="2017" name="PLoS Biol.">
        <title>The sea cucumber genome provides insights into morphological evolution and visceral regeneration.</title>
        <authorList>
            <person name="Zhang X."/>
            <person name="Sun L."/>
            <person name="Yuan J."/>
            <person name="Sun Y."/>
            <person name="Gao Y."/>
            <person name="Zhang L."/>
            <person name="Li S."/>
            <person name="Dai H."/>
            <person name="Hamel J.F."/>
            <person name="Liu C."/>
            <person name="Yu Y."/>
            <person name="Liu S."/>
            <person name="Lin W."/>
            <person name="Guo K."/>
            <person name="Jin S."/>
            <person name="Xu P."/>
            <person name="Storey K.B."/>
            <person name="Huan P."/>
            <person name="Zhang T."/>
            <person name="Zhou Y."/>
            <person name="Zhang J."/>
            <person name="Lin C."/>
            <person name="Li X."/>
            <person name="Xing L."/>
            <person name="Huo D."/>
            <person name="Sun M."/>
            <person name="Wang L."/>
            <person name="Mercier A."/>
            <person name="Li F."/>
            <person name="Yang H."/>
            <person name="Xiang J."/>
        </authorList>
    </citation>
    <scope>NUCLEOTIDE SEQUENCE [LARGE SCALE GENOMIC DNA]</scope>
    <source>
        <strain evidence="3">Shaxun</strain>
        <tissue evidence="3">Muscle</tissue>
    </source>
</reference>
<dbReference type="STRING" id="307972.A0A2G8K448"/>
<dbReference type="CDD" id="cd01647">
    <property type="entry name" value="RT_LTR"/>
    <property type="match status" value="1"/>
</dbReference>
<dbReference type="Gene3D" id="3.30.70.270">
    <property type="match status" value="1"/>
</dbReference>
<dbReference type="Gene3D" id="3.10.10.10">
    <property type="entry name" value="HIV Type 1 Reverse Transcriptase, subunit A, domain 1"/>
    <property type="match status" value="1"/>
</dbReference>
<name>A0A2G8K448_STIJA</name>
<dbReference type="PANTHER" id="PTHR33064">
    <property type="entry name" value="POL PROTEIN"/>
    <property type="match status" value="1"/>
</dbReference>
<organism evidence="3 4">
    <name type="scientific">Stichopus japonicus</name>
    <name type="common">Sea cucumber</name>
    <dbReference type="NCBI Taxonomy" id="307972"/>
    <lineage>
        <taxon>Eukaryota</taxon>
        <taxon>Metazoa</taxon>
        <taxon>Echinodermata</taxon>
        <taxon>Eleutherozoa</taxon>
        <taxon>Echinozoa</taxon>
        <taxon>Holothuroidea</taxon>
        <taxon>Aspidochirotacea</taxon>
        <taxon>Aspidochirotida</taxon>
        <taxon>Stichopodidae</taxon>
        <taxon>Apostichopus</taxon>
    </lineage>
</organism>
<dbReference type="PANTHER" id="PTHR33064:SF37">
    <property type="entry name" value="RIBONUCLEASE H"/>
    <property type="match status" value="1"/>
</dbReference>
<evidence type="ECO:0000313" key="4">
    <source>
        <dbReference type="Proteomes" id="UP000230750"/>
    </source>
</evidence>
<dbReference type="InterPro" id="IPR041577">
    <property type="entry name" value="RT_RNaseH_2"/>
</dbReference>
<comment type="caution">
    <text evidence="3">The sequence shown here is derived from an EMBL/GenBank/DDBJ whole genome shotgun (WGS) entry which is preliminary data.</text>
</comment>
<dbReference type="PROSITE" id="PS50878">
    <property type="entry name" value="RT_POL"/>
    <property type="match status" value="1"/>
</dbReference>
<dbReference type="Proteomes" id="UP000230750">
    <property type="component" value="Unassembled WGS sequence"/>
</dbReference>
<evidence type="ECO:0000256" key="1">
    <source>
        <dbReference type="SAM" id="MobiDB-lite"/>
    </source>
</evidence>
<dbReference type="EMBL" id="MRZV01000904">
    <property type="protein sequence ID" value="PIK42781.1"/>
    <property type="molecule type" value="Genomic_DNA"/>
</dbReference>
<dbReference type="InterPro" id="IPR000477">
    <property type="entry name" value="RT_dom"/>
</dbReference>
<dbReference type="Pfam" id="PF17919">
    <property type="entry name" value="RT_RNaseH_2"/>
    <property type="match status" value="1"/>
</dbReference>
<dbReference type="Gene3D" id="3.10.20.370">
    <property type="match status" value="1"/>
</dbReference>
<feature type="domain" description="Reverse transcriptase" evidence="2">
    <location>
        <begin position="238"/>
        <end position="417"/>
    </location>
</feature>
<protein>
    <recommendedName>
        <fullName evidence="2">Reverse transcriptase domain-containing protein</fullName>
    </recommendedName>
</protein>
<dbReference type="InterPro" id="IPR051320">
    <property type="entry name" value="Viral_Replic_Matur_Polypro"/>
</dbReference>
<evidence type="ECO:0000313" key="3">
    <source>
        <dbReference type="EMBL" id="PIK42781.1"/>
    </source>
</evidence>
<proteinExistence type="predicted"/>
<dbReference type="SUPFAM" id="SSF56672">
    <property type="entry name" value="DNA/RNA polymerases"/>
    <property type="match status" value="1"/>
</dbReference>
<sequence length="573" mass="65467">MLVCPGEREMPILGTNVIRHVIEDTEEEKTLVNSLQKLLPGRREGAIRSLIEAVLEEQGWPEGLEIPETVVPVNKGSSCRVQIPVINTSNRDLWLRKRTMLGCVEPIKSCLHLPCDDEDEEMTLRVQAIVNACEGGSEVGKDIHESAIPEAKESASEQKEQWCPPVDLSGLTVKQREVVTRMLKEENAAFSRDDFDQGCVPDLQMRFHVSDPRPVQKNYASIPRPLYKEVKDYLQDLINRGWVTRSKSNYSSPVVCVRKRDGTLRLCIDYRELNRKTIDDRQPIPKIQDILDGLAGNSWFSTLDQGKAYHQGFMAEKSQHLTAFITPWGLHEWRRIPFGLKNAPAEFQRAMENCLDGYNNQICVVYLDDILVFAPTFDQHVENLRKVLKRLQLHGVKLKPSKCKLFQRQVRYLGRVVSEEGYKMDRAEIQPVLALKERTPTTVGEPRQIFSIRARPLYDLLGKSTKTNDKTPSNGKKKKKTSKNSPNSREQINWTQEHQSIVDGLIDQITQQPVMAYPDFKLPFILHTDASNQGLASVLYQRQEGKLRAIAFASRTLSPAEKNYHSNKLDFWL</sequence>
<dbReference type="InterPro" id="IPR043128">
    <property type="entry name" value="Rev_trsase/Diguanyl_cyclase"/>
</dbReference>
<dbReference type="InterPro" id="IPR043502">
    <property type="entry name" value="DNA/RNA_pol_sf"/>
</dbReference>
<dbReference type="AlphaFoldDB" id="A0A2G8K448"/>
<dbReference type="Pfam" id="PF00078">
    <property type="entry name" value="RVT_1"/>
    <property type="match status" value="1"/>
</dbReference>
<feature type="region of interest" description="Disordered" evidence="1">
    <location>
        <begin position="462"/>
        <end position="493"/>
    </location>
</feature>
<keyword evidence="4" id="KW-1185">Reference proteome</keyword>
<accession>A0A2G8K448</accession>
<gene>
    <name evidence="3" type="ORF">BSL78_20355</name>
</gene>